<feature type="compositionally biased region" description="Basic and acidic residues" evidence="1">
    <location>
        <begin position="109"/>
        <end position="120"/>
    </location>
</feature>
<dbReference type="Pfam" id="PF05466">
    <property type="entry name" value="BASP1"/>
    <property type="match status" value="1"/>
</dbReference>
<gene>
    <name evidence="2" type="ORF">KIL84_008199</name>
</gene>
<feature type="region of interest" description="Disordered" evidence="1">
    <location>
        <begin position="348"/>
        <end position="387"/>
    </location>
</feature>
<feature type="compositionally biased region" description="Low complexity" evidence="1">
    <location>
        <begin position="630"/>
        <end position="643"/>
    </location>
</feature>
<sequence length="1140" mass="121287">MGSRLSKRKHLGVPDKSTDQKAEKASMEMEGTPQKSPETHFAAETALDATQVMGKAHCTEEPAPGTTEETEIQTATEHGEAQPSAETTEGNESQPEAQMPPAVPQITETHLDMETSEHTGEAQPVEESSLDPTDETEAAIEHDESSPTGETTEMTETQLNALHDQGTEAQFAGEIHPIEISVLKMEDQPPEQNGEETEVPVAMPTMQEALGEAEPAAQTPQMTGEAESIVETALASTDVIVAQLAVQDTQLGEMQLAEMGESQKVTDHAEACFTAEPVEVTEAQPASPSTYQSLQDTEGSQPLAEKSLEPTDVSEVPSAETSKGNESQPEVQMPPAVPQITETHLDMETSEHTGEAQRVEESPLDPTDETEAATEHDEPSPTGETTEMTETQLNALHDQGTEAQFAGEIHPIEISVLKMEDQPPEQNGEETEVPVAMPTMQEALGEAEPAAQTPQMTGEAESIVETALASTDVIVAQLVVQDTQLGEMQLAEMGESQKVTDHAEACSTAEPVEVTEAQPASPSMYQSLQDTEGSQPLAVKSLEITEVSEVQSIARAIEETNEGQRIAQTMKAKVCSPEKSGQKTTEIMIGSQSAAVTTGESGEAQPIEPPSIAEVAEAQNAAKNSEDQPSSETTEVTRTPPTTLHVPKTKAVAGEGQPAIETSEVMADPQPARLGKPDTEAHKTVQSTEEIGEGPTALPAVQGILQELLPAGEAQQVVELVEEILHVTGETQLLAETESQNTTENNKAHPIPETEAASVPNTHTPQELGARPTGETAKAAEGKSSEDMVLDTAKVKEVPPAGENQAHPNTKVREATEAQAAGTDAQESHQEAETMKETVTQSTEWSMPEGGGAQPTVEAARVQTAAPIAQKSEPATETTAGNGEFRPIVQATEEMAVPLVAETVIHMAVPATQELAQDSSEMQPIGLHVQETEVQSAAQTAEVYTTALTILKFIKETTEAAAKTTEENEACPIPRTVLETPEEAESLQSLMETTDLKIKRGQEPQIPTNITGQEGGKHAAISKEEILKASETEISVDAESELQQYTEQEDPSASLGASCELPQTLEPSSETQAFQPLESIMTAVDERGVQGEPKQTLSAFETQGRKGEMALHSDCGPTGNEAVPSKEISAREASDLIHMA</sequence>
<feature type="compositionally biased region" description="Basic residues" evidence="1">
    <location>
        <begin position="1"/>
        <end position="11"/>
    </location>
</feature>
<dbReference type="Proteomes" id="UP000827986">
    <property type="component" value="Unassembled WGS sequence"/>
</dbReference>
<feature type="region of interest" description="Disordered" evidence="1">
    <location>
        <begin position="618"/>
        <end position="690"/>
    </location>
</feature>
<feature type="region of interest" description="Disordered" evidence="1">
    <location>
        <begin position="1043"/>
        <end position="1072"/>
    </location>
</feature>
<proteinExistence type="predicted"/>
<keyword evidence="3" id="KW-1185">Reference proteome</keyword>
<feature type="region of interest" description="Disordered" evidence="1">
    <location>
        <begin position="735"/>
        <end position="856"/>
    </location>
</feature>
<name>A0A9D3XA67_9SAUR</name>
<reference evidence="2" key="1">
    <citation type="submission" date="2021-09" db="EMBL/GenBank/DDBJ databases">
        <title>The genome of Mauremys mutica provides insights into the evolution of semi-aquatic lifestyle.</title>
        <authorList>
            <person name="Gong S."/>
            <person name="Gao Y."/>
        </authorList>
    </citation>
    <scope>NUCLEOTIDE SEQUENCE</scope>
    <source>
        <strain evidence="2">MM-2020</strain>
        <tissue evidence="2">Muscle</tissue>
    </source>
</reference>
<feature type="compositionally biased region" description="Low complexity" evidence="1">
    <location>
        <begin position="61"/>
        <end position="76"/>
    </location>
</feature>
<evidence type="ECO:0000256" key="1">
    <source>
        <dbReference type="SAM" id="MobiDB-lite"/>
    </source>
</evidence>
<feature type="compositionally biased region" description="Basic and acidic residues" evidence="1">
    <location>
        <begin position="826"/>
        <end position="836"/>
    </location>
</feature>
<evidence type="ECO:0000313" key="3">
    <source>
        <dbReference type="Proteomes" id="UP000827986"/>
    </source>
</evidence>
<feature type="compositionally biased region" description="Basic and acidic residues" evidence="1">
    <location>
        <begin position="12"/>
        <end position="27"/>
    </location>
</feature>
<feature type="compositionally biased region" description="Acidic residues" evidence="1">
    <location>
        <begin position="362"/>
        <end position="372"/>
    </location>
</feature>
<dbReference type="OrthoDB" id="10404909at2759"/>
<feature type="compositionally biased region" description="Acidic residues" evidence="1">
    <location>
        <begin position="128"/>
        <end position="138"/>
    </location>
</feature>
<feature type="region of interest" description="Disordered" evidence="1">
    <location>
        <begin position="278"/>
        <end position="335"/>
    </location>
</feature>
<feature type="compositionally biased region" description="Polar residues" evidence="1">
    <location>
        <begin position="84"/>
        <end position="96"/>
    </location>
</feature>
<accession>A0A9D3XA67</accession>
<dbReference type="InterPro" id="IPR008408">
    <property type="entry name" value="BASP1"/>
</dbReference>
<dbReference type="EMBL" id="JAHDVG010000477">
    <property type="protein sequence ID" value="KAH1175325.1"/>
    <property type="molecule type" value="Genomic_DNA"/>
</dbReference>
<feature type="compositionally biased region" description="Polar residues" evidence="1">
    <location>
        <begin position="319"/>
        <end position="330"/>
    </location>
</feature>
<dbReference type="AlphaFoldDB" id="A0A9D3XA67"/>
<feature type="region of interest" description="Disordered" evidence="1">
    <location>
        <begin position="1102"/>
        <end position="1140"/>
    </location>
</feature>
<feature type="compositionally biased region" description="Basic and acidic residues" evidence="1">
    <location>
        <begin position="1128"/>
        <end position="1140"/>
    </location>
</feature>
<feature type="region of interest" description="Disordered" evidence="1">
    <location>
        <begin position="1"/>
        <end position="153"/>
    </location>
</feature>
<evidence type="ECO:0000313" key="2">
    <source>
        <dbReference type="EMBL" id="KAH1175325.1"/>
    </source>
</evidence>
<comment type="caution">
    <text evidence="2">The sequence shown here is derived from an EMBL/GenBank/DDBJ whole genome shotgun (WGS) entry which is preliminary data.</text>
</comment>
<feature type="compositionally biased region" description="Basic and acidic residues" evidence="1">
    <location>
        <begin position="348"/>
        <end position="361"/>
    </location>
</feature>
<protein>
    <submittedName>
        <fullName evidence="2">Uncharacterized protein</fullName>
    </submittedName>
</protein>
<organism evidence="2 3">
    <name type="scientific">Mauremys mutica</name>
    <name type="common">yellowpond turtle</name>
    <dbReference type="NCBI Taxonomy" id="74926"/>
    <lineage>
        <taxon>Eukaryota</taxon>
        <taxon>Metazoa</taxon>
        <taxon>Chordata</taxon>
        <taxon>Craniata</taxon>
        <taxon>Vertebrata</taxon>
        <taxon>Euteleostomi</taxon>
        <taxon>Archelosauria</taxon>
        <taxon>Testudinata</taxon>
        <taxon>Testudines</taxon>
        <taxon>Cryptodira</taxon>
        <taxon>Durocryptodira</taxon>
        <taxon>Testudinoidea</taxon>
        <taxon>Geoemydidae</taxon>
        <taxon>Geoemydinae</taxon>
        <taxon>Mauremys</taxon>
    </lineage>
</organism>
<feature type="compositionally biased region" description="Polar residues" evidence="1">
    <location>
        <begin position="284"/>
        <end position="300"/>
    </location>
</feature>